<dbReference type="Proteomes" id="UP000501690">
    <property type="component" value="Linkage Group LG1"/>
</dbReference>
<evidence type="ECO:0000313" key="4">
    <source>
        <dbReference type="Proteomes" id="UP000501690"/>
    </source>
</evidence>
<dbReference type="SMART" id="SM00248">
    <property type="entry name" value="ANK"/>
    <property type="match status" value="4"/>
</dbReference>
<dbReference type="GO" id="GO:0005886">
    <property type="term" value="C:plasma membrane"/>
    <property type="evidence" value="ECO:0007669"/>
    <property type="project" value="UniProtKB-SubCell"/>
</dbReference>
<keyword evidence="2" id="KW-1133">Transmembrane helix</keyword>
<dbReference type="InterPro" id="IPR002110">
    <property type="entry name" value="Ankyrin_rpt"/>
</dbReference>
<dbReference type="Gene3D" id="1.25.40.20">
    <property type="entry name" value="Ankyrin repeat-containing domain"/>
    <property type="match status" value="2"/>
</dbReference>
<protein>
    <submittedName>
        <fullName evidence="3">Uncharacterized protein</fullName>
    </submittedName>
</protein>
<reference evidence="3 4" key="1">
    <citation type="submission" date="2019-04" db="EMBL/GenBank/DDBJ databases">
        <title>An improved genome assembly and genetic linkage map for asparagus bean, Vigna unguiculata ssp. sesquipedialis.</title>
        <authorList>
            <person name="Xia Q."/>
            <person name="Zhang R."/>
            <person name="Dong Y."/>
        </authorList>
    </citation>
    <scope>NUCLEOTIDE SEQUENCE [LARGE SCALE GENOMIC DNA]</scope>
    <source>
        <tissue evidence="3">Leaf</tissue>
    </source>
</reference>
<evidence type="ECO:0000256" key="1">
    <source>
        <dbReference type="ARBA" id="ARBA00004413"/>
    </source>
</evidence>
<dbReference type="Pfam" id="PF12796">
    <property type="entry name" value="Ank_2"/>
    <property type="match status" value="2"/>
</dbReference>
<evidence type="ECO:0000313" key="3">
    <source>
        <dbReference type="EMBL" id="QCD76893.1"/>
    </source>
</evidence>
<keyword evidence="2" id="KW-0812">Transmembrane</keyword>
<sequence length="489" mass="55757">MEQTSFVEKLMHCMDKEDLENYKTEGKTAFCLAAMSGNVEIAKILFCKNPWLLWIRDDQNHMLPIQIASSEGHIPMTKFLFEKTSEDPHHKLPFPDIVKLFFLTINNKIYTVTSELLNIESKLVTVENEEGLTALQMLAQFSLCEETIRYGDIVDSVFDAMEKQRDSIRHAQLSKAMFDAAKSGNIDILELLLEYHPDLLFEVNSRNQSILHIAILHRQKSVYKLILSKRTAKNILIKLVDSEDNTVLHLAGKMGQPQTKPGFSANHVLMSKEEKWFQDVEKIVPPAMKTMRNKVGLTPKELFYETHESLHKESISGLQATANTLLVVATLIISLGITGGMTIPIENIHSRNTPFFSRKTWYTFLFVSIAFGTCLCVSSMFFYASVILPVCWAKAEEESVRLRQTKLIFGNVSLFASLGLMFPALISASVLIFEFLSSWILYFICGLGFMVFVVHLTLDYYRWIGIAGSVLSYLKDFQRREQQRYGQSP</sequence>
<dbReference type="AlphaFoldDB" id="A0A4D6KKE3"/>
<keyword evidence="2" id="KW-0472">Membrane</keyword>
<comment type="subcellular location">
    <subcellularLocation>
        <location evidence="1">Cell membrane</location>
        <topology evidence="1">Peripheral membrane protein</topology>
        <orientation evidence="1">Cytoplasmic side</orientation>
    </subcellularLocation>
</comment>
<dbReference type="InterPro" id="IPR036770">
    <property type="entry name" value="Ankyrin_rpt-contain_sf"/>
</dbReference>
<dbReference type="PANTHER" id="PTHR24177:SF473">
    <property type="entry name" value="PROTEIN, PUTATIVE-RELATED"/>
    <property type="match status" value="1"/>
</dbReference>
<feature type="transmembrane region" description="Helical" evidence="2">
    <location>
        <begin position="320"/>
        <end position="341"/>
    </location>
</feature>
<proteinExistence type="predicted"/>
<feature type="transmembrane region" description="Helical" evidence="2">
    <location>
        <begin position="407"/>
        <end position="433"/>
    </location>
</feature>
<keyword evidence="4" id="KW-1185">Reference proteome</keyword>
<accession>A0A4D6KKE3</accession>
<name>A0A4D6KKE3_VIGUN</name>
<organism evidence="3 4">
    <name type="scientific">Vigna unguiculata</name>
    <name type="common">Cowpea</name>
    <dbReference type="NCBI Taxonomy" id="3917"/>
    <lineage>
        <taxon>Eukaryota</taxon>
        <taxon>Viridiplantae</taxon>
        <taxon>Streptophyta</taxon>
        <taxon>Embryophyta</taxon>
        <taxon>Tracheophyta</taxon>
        <taxon>Spermatophyta</taxon>
        <taxon>Magnoliopsida</taxon>
        <taxon>eudicotyledons</taxon>
        <taxon>Gunneridae</taxon>
        <taxon>Pentapetalae</taxon>
        <taxon>rosids</taxon>
        <taxon>fabids</taxon>
        <taxon>Fabales</taxon>
        <taxon>Fabaceae</taxon>
        <taxon>Papilionoideae</taxon>
        <taxon>50 kb inversion clade</taxon>
        <taxon>NPAAA clade</taxon>
        <taxon>indigoferoid/millettioid clade</taxon>
        <taxon>Phaseoleae</taxon>
        <taxon>Vigna</taxon>
    </lineage>
</organism>
<gene>
    <name evidence="3" type="ORF">DEO72_LG1g514</name>
</gene>
<dbReference type="SUPFAM" id="SSF48403">
    <property type="entry name" value="Ankyrin repeat"/>
    <property type="match status" value="1"/>
</dbReference>
<dbReference type="EMBL" id="CP039345">
    <property type="protein sequence ID" value="QCD76893.1"/>
    <property type="molecule type" value="Genomic_DNA"/>
</dbReference>
<feature type="transmembrane region" description="Helical" evidence="2">
    <location>
        <begin position="361"/>
        <end position="386"/>
    </location>
</feature>
<feature type="transmembrane region" description="Helical" evidence="2">
    <location>
        <begin position="439"/>
        <end position="458"/>
    </location>
</feature>
<dbReference type="PANTHER" id="PTHR24177">
    <property type="entry name" value="CASKIN"/>
    <property type="match status" value="1"/>
</dbReference>
<evidence type="ECO:0000256" key="2">
    <source>
        <dbReference type="SAM" id="Phobius"/>
    </source>
</evidence>